<dbReference type="Proteomes" id="UP001359559">
    <property type="component" value="Unassembled WGS sequence"/>
</dbReference>
<feature type="region of interest" description="Disordered" evidence="1">
    <location>
        <begin position="581"/>
        <end position="609"/>
    </location>
</feature>
<accession>A0AAN9PDJ1</accession>
<dbReference type="EMBL" id="JAYKXN010000004">
    <property type="protein sequence ID" value="KAK7294291.1"/>
    <property type="molecule type" value="Genomic_DNA"/>
</dbReference>
<proteinExistence type="predicted"/>
<dbReference type="AlphaFoldDB" id="A0AAN9PDJ1"/>
<protein>
    <submittedName>
        <fullName evidence="2">Uncharacterized protein</fullName>
    </submittedName>
</protein>
<comment type="caution">
    <text evidence="2">The sequence shown here is derived from an EMBL/GenBank/DDBJ whole genome shotgun (WGS) entry which is preliminary data.</text>
</comment>
<evidence type="ECO:0000256" key="1">
    <source>
        <dbReference type="SAM" id="MobiDB-lite"/>
    </source>
</evidence>
<reference evidence="2 3" key="1">
    <citation type="submission" date="2024-01" db="EMBL/GenBank/DDBJ databases">
        <title>The genomes of 5 underutilized Papilionoideae crops provide insights into root nodulation and disease resistance.</title>
        <authorList>
            <person name="Yuan L."/>
        </authorList>
    </citation>
    <scope>NUCLEOTIDE SEQUENCE [LARGE SCALE GENOMIC DNA]</scope>
    <source>
        <strain evidence="2">LY-2023</strain>
        <tissue evidence="2">Leaf</tissue>
    </source>
</reference>
<gene>
    <name evidence="2" type="ORF">RJT34_17178</name>
</gene>
<dbReference type="PANTHER" id="PTHR34281">
    <property type="entry name" value="PROTEIN EARLY FLOWERING 3"/>
    <property type="match status" value="1"/>
</dbReference>
<dbReference type="PANTHER" id="PTHR34281:SF7">
    <property type="entry name" value="PROTEIN EARLY FLOWERING 3"/>
    <property type="match status" value="1"/>
</dbReference>
<keyword evidence="3" id="KW-1185">Reference proteome</keyword>
<sequence>MLPRFHVKDAYKGGAKAPPRNKMALYEQFNVGTQSFASGSSSMFSLPLKNHTIPTSSTHVNSSQSFQFRTSNAPSILAERNQTQNAKKINFTNFTQDDSISKKYPKALDGENAFITSYYTHEKKSNCSIFQQNVKDEDTLARCNLSFSFETPNSLKKMNSCDTMELNSSQYEKNKMQEHTKMSKNFQKSRGDGFGDMTNASLFSLVKGSRHEEHHIEKPLTNDIHKCPLELEIGKGDDNQAYESYKHFNALNKAITGCTSDINISPDNVMSEEQFWKARKTIINQHRIFAAQVFELHKLIKVQRLIARLPHIFLEDKLLFNRPPQRTSSKKLQSNFIDEQSSSIVELDHKSDKVTTTDHAKTNAIDKIHIPFVDSVISKSHANQLPNYSYNLGNLGVAFADINSKPPSFVYPPPRNQWLVPIMSPYDGLVYKPIEGPSHPNAGFMTPMYDHCGTMNLNLGTRDVFDAATIALGSHQKFGIHSDSSLPQFLLPPFMHPSSTIEQIRPSKALENHHSCDVNYAMFYQSSSNTSNQASQLMSSNISTYHSLLDQEAEKSTTSSSSKRIKGDVLPLFPVTPTFFPSTDENTQVKQQPPVIKAMPHTPKSATESAAQIFKSIQEENKPL</sequence>
<evidence type="ECO:0000313" key="3">
    <source>
        <dbReference type="Proteomes" id="UP001359559"/>
    </source>
</evidence>
<organism evidence="2 3">
    <name type="scientific">Clitoria ternatea</name>
    <name type="common">Butterfly pea</name>
    <dbReference type="NCBI Taxonomy" id="43366"/>
    <lineage>
        <taxon>Eukaryota</taxon>
        <taxon>Viridiplantae</taxon>
        <taxon>Streptophyta</taxon>
        <taxon>Embryophyta</taxon>
        <taxon>Tracheophyta</taxon>
        <taxon>Spermatophyta</taxon>
        <taxon>Magnoliopsida</taxon>
        <taxon>eudicotyledons</taxon>
        <taxon>Gunneridae</taxon>
        <taxon>Pentapetalae</taxon>
        <taxon>rosids</taxon>
        <taxon>fabids</taxon>
        <taxon>Fabales</taxon>
        <taxon>Fabaceae</taxon>
        <taxon>Papilionoideae</taxon>
        <taxon>50 kb inversion clade</taxon>
        <taxon>NPAAA clade</taxon>
        <taxon>indigoferoid/millettioid clade</taxon>
        <taxon>Phaseoleae</taxon>
        <taxon>Clitoria</taxon>
    </lineage>
</organism>
<name>A0AAN9PDJ1_CLITE</name>
<dbReference type="InterPro" id="IPR039319">
    <property type="entry name" value="ELF3-like"/>
</dbReference>
<dbReference type="GO" id="GO:2000028">
    <property type="term" value="P:regulation of photoperiodism, flowering"/>
    <property type="evidence" value="ECO:0007669"/>
    <property type="project" value="InterPro"/>
</dbReference>
<evidence type="ECO:0000313" key="2">
    <source>
        <dbReference type="EMBL" id="KAK7294291.1"/>
    </source>
</evidence>